<evidence type="ECO:0000256" key="1">
    <source>
        <dbReference type="ARBA" id="ARBA00022729"/>
    </source>
</evidence>
<gene>
    <name evidence="4" type="ORF">GCM10022224_064030</name>
</gene>
<feature type="domain" description="Peptidase S1" evidence="3">
    <location>
        <begin position="147"/>
        <end position="280"/>
    </location>
</feature>
<evidence type="ECO:0000256" key="2">
    <source>
        <dbReference type="SAM" id="SignalP"/>
    </source>
</evidence>
<dbReference type="InterPro" id="IPR001254">
    <property type="entry name" value="Trypsin_dom"/>
</dbReference>
<comment type="caution">
    <text evidence="4">The sequence shown here is derived from an EMBL/GenBank/DDBJ whole genome shotgun (WGS) entry which is preliminary data.</text>
</comment>
<dbReference type="PANTHER" id="PTHR15462">
    <property type="entry name" value="SERINE PROTEASE"/>
    <property type="match status" value="1"/>
</dbReference>
<protein>
    <recommendedName>
        <fullName evidence="3">Peptidase S1 domain-containing protein</fullName>
    </recommendedName>
</protein>
<dbReference type="EMBL" id="BAAAZP010000114">
    <property type="protein sequence ID" value="GAA3689833.1"/>
    <property type="molecule type" value="Genomic_DNA"/>
</dbReference>
<dbReference type="PANTHER" id="PTHR15462:SF8">
    <property type="entry name" value="SERINE PROTEASE"/>
    <property type="match status" value="1"/>
</dbReference>
<dbReference type="Pfam" id="PF00089">
    <property type="entry name" value="Trypsin"/>
    <property type="match status" value="1"/>
</dbReference>
<dbReference type="InterPro" id="IPR043504">
    <property type="entry name" value="Peptidase_S1_PA_chymotrypsin"/>
</dbReference>
<sequence length="367" mass="38258">MTLSTPLLAAAPLLAGLMGPALLGAAPGRQQADPPAVVAAHPARQAARADVVEHVAARTAADQRRVLDYWTPERMAKALPIGLLDLVTEGTDAGDLLSGLTGDAGVRATPDLSGGKADLSLPRELMGAPRHLSAARPDTSTIGSRWITGGHVAKTTGRVFLTVSGADFVCSASTVKSANRDVVVTAGHCVKDAAGEWAANWTFVPGYGTRGQHPYGQYTARRLFVAGPWSRSGDDNYDVGMVALATSRGRHVADAVGTQDIAFNAGRGGQAFGFGYPADPPYDGGHLVYCAGRLKDDPHAQTRDQGLGCDMTAGASGGPWMTKFDPGTGRGTITSLSSFKYSDDERTMYGPYFGDAVKTLFATAEHA</sequence>
<evidence type="ECO:0000313" key="5">
    <source>
        <dbReference type="Proteomes" id="UP001500902"/>
    </source>
</evidence>
<dbReference type="PROSITE" id="PS00134">
    <property type="entry name" value="TRYPSIN_HIS"/>
    <property type="match status" value="1"/>
</dbReference>
<name>A0ABP7CJ20_9ACTN</name>
<dbReference type="Gene3D" id="2.40.10.10">
    <property type="entry name" value="Trypsin-like serine proteases"/>
    <property type="match status" value="2"/>
</dbReference>
<proteinExistence type="predicted"/>
<organism evidence="4 5">
    <name type="scientific">Nonomuraea antimicrobica</name>
    <dbReference type="NCBI Taxonomy" id="561173"/>
    <lineage>
        <taxon>Bacteria</taxon>
        <taxon>Bacillati</taxon>
        <taxon>Actinomycetota</taxon>
        <taxon>Actinomycetes</taxon>
        <taxon>Streptosporangiales</taxon>
        <taxon>Streptosporangiaceae</taxon>
        <taxon>Nonomuraea</taxon>
    </lineage>
</organism>
<evidence type="ECO:0000259" key="3">
    <source>
        <dbReference type="Pfam" id="PF00089"/>
    </source>
</evidence>
<keyword evidence="1 2" id="KW-0732">Signal</keyword>
<keyword evidence="5" id="KW-1185">Reference proteome</keyword>
<dbReference type="Proteomes" id="UP001500902">
    <property type="component" value="Unassembled WGS sequence"/>
</dbReference>
<evidence type="ECO:0000313" key="4">
    <source>
        <dbReference type="EMBL" id="GAA3689833.1"/>
    </source>
</evidence>
<dbReference type="InterPro" id="IPR009003">
    <property type="entry name" value="Peptidase_S1_PA"/>
</dbReference>
<feature type="chain" id="PRO_5045791397" description="Peptidase S1 domain-containing protein" evidence="2">
    <location>
        <begin position="26"/>
        <end position="367"/>
    </location>
</feature>
<reference evidence="5" key="1">
    <citation type="journal article" date="2019" name="Int. J. Syst. Evol. Microbiol.">
        <title>The Global Catalogue of Microorganisms (GCM) 10K type strain sequencing project: providing services to taxonomists for standard genome sequencing and annotation.</title>
        <authorList>
            <consortium name="The Broad Institute Genomics Platform"/>
            <consortium name="The Broad Institute Genome Sequencing Center for Infectious Disease"/>
            <person name="Wu L."/>
            <person name="Ma J."/>
        </authorList>
    </citation>
    <scope>NUCLEOTIDE SEQUENCE [LARGE SCALE GENOMIC DNA]</scope>
    <source>
        <strain evidence="5">JCM 16904</strain>
    </source>
</reference>
<dbReference type="InterPro" id="IPR050966">
    <property type="entry name" value="Glutamyl_endopeptidase"/>
</dbReference>
<feature type="signal peptide" evidence="2">
    <location>
        <begin position="1"/>
        <end position="25"/>
    </location>
</feature>
<dbReference type="SUPFAM" id="SSF50494">
    <property type="entry name" value="Trypsin-like serine proteases"/>
    <property type="match status" value="1"/>
</dbReference>
<accession>A0ABP7CJ20</accession>
<dbReference type="RefSeq" id="WP_344886489.1">
    <property type="nucleotide sequence ID" value="NZ_BAAAZP010000114.1"/>
</dbReference>
<dbReference type="InterPro" id="IPR018114">
    <property type="entry name" value="TRYPSIN_HIS"/>
</dbReference>